<keyword evidence="3" id="KW-1185">Reference proteome</keyword>
<accession>A0A9P3USM1</accession>
<dbReference type="EMBL" id="BRPK01000009">
    <property type="protein sequence ID" value="GLB41336.1"/>
    <property type="molecule type" value="Genomic_DNA"/>
</dbReference>
<name>A0A9P3USM1_LYOSH</name>
<evidence type="ECO:0000313" key="3">
    <source>
        <dbReference type="Proteomes" id="UP001063166"/>
    </source>
</evidence>
<feature type="domain" description="HAT C-terminal dimerisation" evidence="1">
    <location>
        <begin position="20"/>
        <end position="65"/>
    </location>
</feature>
<dbReference type="InterPro" id="IPR008906">
    <property type="entry name" value="HATC_C_dom"/>
</dbReference>
<proteinExistence type="predicted"/>
<organism evidence="2 3">
    <name type="scientific">Lyophyllum shimeji</name>
    <name type="common">Hon-shimeji</name>
    <name type="synonym">Tricholoma shimeji</name>
    <dbReference type="NCBI Taxonomy" id="47721"/>
    <lineage>
        <taxon>Eukaryota</taxon>
        <taxon>Fungi</taxon>
        <taxon>Dikarya</taxon>
        <taxon>Basidiomycota</taxon>
        <taxon>Agaricomycotina</taxon>
        <taxon>Agaricomycetes</taxon>
        <taxon>Agaricomycetidae</taxon>
        <taxon>Agaricales</taxon>
        <taxon>Tricholomatineae</taxon>
        <taxon>Lyophyllaceae</taxon>
        <taxon>Lyophyllum</taxon>
    </lineage>
</organism>
<dbReference type="Pfam" id="PF05699">
    <property type="entry name" value="Dimer_Tnp_hAT"/>
    <property type="match status" value="1"/>
</dbReference>
<dbReference type="Proteomes" id="UP001063166">
    <property type="component" value="Unassembled WGS sequence"/>
</dbReference>
<protein>
    <recommendedName>
        <fullName evidence="1">HAT C-terminal dimerisation domain-containing protein</fullName>
    </recommendedName>
</protein>
<dbReference type="SUPFAM" id="SSF53098">
    <property type="entry name" value="Ribonuclease H-like"/>
    <property type="match status" value="1"/>
</dbReference>
<dbReference type="AlphaFoldDB" id="A0A9P3USM1"/>
<comment type="caution">
    <text evidence="2">The sequence shown here is derived from an EMBL/GenBank/DDBJ whole genome shotgun (WGS) entry which is preliminary data.</text>
</comment>
<sequence length="67" mass="7539">MKSSATSAYPRFEGGRCDLQEPLKWWKTLAAAFLTIARMARGFLAIPATSVFVERTFSKSRHICTDL</sequence>
<dbReference type="GO" id="GO:0046983">
    <property type="term" value="F:protein dimerization activity"/>
    <property type="evidence" value="ECO:0007669"/>
    <property type="project" value="InterPro"/>
</dbReference>
<dbReference type="InterPro" id="IPR012337">
    <property type="entry name" value="RNaseH-like_sf"/>
</dbReference>
<evidence type="ECO:0000313" key="2">
    <source>
        <dbReference type="EMBL" id="GLB41336.1"/>
    </source>
</evidence>
<dbReference type="OrthoDB" id="3264316at2759"/>
<reference evidence="2" key="1">
    <citation type="submission" date="2022-07" db="EMBL/GenBank/DDBJ databases">
        <title>The genome of Lyophyllum shimeji provides insight into the initial evolution of ectomycorrhizal fungal genome.</title>
        <authorList>
            <person name="Kobayashi Y."/>
            <person name="Shibata T."/>
            <person name="Hirakawa H."/>
            <person name="Shigenobu S."/>
            <person name="Nishiyama T."/>
            <person name="Yamada A."/>
            <person name="Hasebe M."/>
            <person name="Kawaguchi M."/>
        </authorList>
    </citation>
    <scope>NUCLEOTIDE SEQUENCE</scope>
    <source>
        <strain evidence="2">AT787</strain>
    </source>
</reference>
<evidence type="ECO:0000259" key="1">
    <source>
        <dbReference type="Pfam" id="PF05699"/>
    </source>
</evidence>
<gene>
    <name evidence="2" type="ORF">LshimejAT787_0905510</name>
</gene>